<dbReference type="SUPFAM" id="SSF46565">
    <property type="entry name" value="Chaperone J-domain"/>
    <property type="match status" value="1"/>
</dbReference>
<dbReference type="Proteomes" id="UP000046395">
    <property type="component" value="Unassembled WGS sequence"/>
</dbReference>
<dbReference type="GO" id="GO:0006898">
    <property type="term" value="P:receptor-mediated endocytosis"/>
    <property type="evidence" value="ECO:0007669"/>
    <property type="project" value="TreeGrafter"/>
</dbReference>
<evidence type="ECO:0000259" key="1">
    <source>
        <dbReference type="PROSITE" id="PS50076"/>
    </source>
</evidence>
<dbReference type="PROSITE" id="PS50076">
    <property type="entry name" value="DNAJ_2"/>
    <property type="match status" value="1"/>
</dbReference>
<dbReference type="Pfam" id="PF00226">
    <property type="entry name" value="DnaJ"/>
    <property type="match status" value="1"/>
</dbReference>
<dbReference type="PANTHER" id="PTHR36983">
    <property type="entry name" value="DNAJ HOMOLOG SUBFAMILY C MEMBER 13"/>
    <property type="match status" value="1"/>
</dbReference>
<proteinExistence type="predicted"/>
<dbReference type="InterPro" id="IPR011989">
    <property type="entry name" value="ARM-like"/>
</dbReference>
<reference evidence="2" key="1">
    <citation type="submission" date="2013-11" db="EMBL/GenBank/DDBJ databases">
        <authorList>
            <person name="Aslett M."/>
        </authorList>
    </citation>
    <scope>NUCLEOTIDE SEQUENCE [LARGE SCALE GENOMIC DNA]</scope>
    <source>
        <strain evidence="2">Edinburgh</strain>
    </source>
</reference>
<dbReference type="PANTHER" id="PTHR36983:SF2">
    <property type="entry name" value="DNAJ HOMOLOG SUBFAMILY C MEMBER 13"/>
    <property type="match status" value="1"/>
</dbReference>
<dbReference type="WBParaSite" id="TMUE_1000005373.1">
    <property type="protein sequence ID" value="TMUE_1000005373.1"/>
    <property type="gene ID" value="WBGene00288584"/>
</dbReference>
<evidence type="ECO:0000313" key="3">
    <source>
        <dbReference type="WBParaSite" id="TMUE_1000005373.1"/>
    </source>
</evidence>
<dbReference type="InterPro" id="IPR036869">
    <property type="entry name" value="J_dom_sf"/>
</dbReference>
<dbReference type="CDD" id="cd06257">
    <property type="entry name" value="DnaJ"/>
    <property type="match status" value="1"/>
</dbReference>
<dbReference type="Gene3D" id="1.25.10.10">
    <property type="entry name" value="Leucine-rich Repeat Variant"/>
    <property type="match status" value="1"/>
</dbReference>
<dbReference type="GO" id="GO:0010008">
    <property type="term" value="C:endosome membrane"/>
    <property type="evidence" value="ECO:0007669"/>
    <property type="project" value="TreeGrafter"/>
</dbReference>
<dbReference type="InterPro" id="IPR016024">
    <property type="entry name" value="ARM-type_fold"/>
</dbReference>
<dbReference type="Gene3D" id="1.10.287.110">
    <property type="entry name" value="DnaJ domain"/>
    <property type="match status" value="1"/>
</dbReference>
<name>A0A5S6QDR9_TRIMR</name>
<organism evidence="2 3">
    <name type="scientific">Trichuris muris</name>
    <name type="common">Mouse whipworm</name>
    <dbReference type="NCBI Taxonomy" id="70415"/>
    <lineage>
        <taxon>Eukaryota</taxon>
        <taxon>Metazoa</taxon>
        <taxon>Ecdysozoa</taxon>
        <taxon>Nematoda</taxon>
        <taxon>Enoplea</taxon>
        <taxon>Dorylaimia</taxon>
        <taxon>Trichinellida</taxon>
        <taxon>Trichuridae</taxon>
        <taxon>Trichuris</taxon>
    </lineage>
</organism>
<reference evidence="3" key="3">
    <citation type="submission" date="2019-12" db="UniProtKB">
        <authorList>
            <consortium name="WormBaseParasite"/>
        </authorList>
    </citation>
    <scope>IDENTIFICATION</scope>
</reference>
<protein>
    <submittedName>
        <fullName evidence="3 4">J domain-containing protein</fullName>
    </submittedName>
</protein>
<dbReference type="GO" id="GO:0007032">
    <property type="term" value="P:endosome organization"/>
    <property type="evidence" value="ECO:0007669"/>
    <property type="project" value="InterPro"/>
</dbReference>
<dbReference type="SUPFAM" id="SSF48371">
    <property type="entry name" value="ARM repeat"/>
    <property type="match status" value="2"/>
</dbReference>
<dbReference type="InterPro" id="IPR045802">
    <property type="entry name" value="GRV2/DNAJC13_N"/>
</dbReference>
<dbReference type="InterPro" id="IPR044978">
    <property type="entry name" value="GRV2/DNAJC13"/>
</dbReference>
<keyword evidence="2" id="KW-1185">Reference proteome</keyword>
<dbReference type="GO" id="GO:2000641">
    <property type="term" value="P:regulation of early endosome to late endosome transport"/>
    <property type="evidence" value="ECO:0007669"/>
    <property type="project" value="InterPro"/>
</dbReference>
<dbReference type="STRING" id="70415.A0A5S6QDR9"/>
<dbReference type="WBParaSite" id="TMUE_1000005373.2">
    <property type="protein sequence ID" value="TMUE_1000005373.2"/>
    <property type="gene ID" value="WBGene00288584"/>
</dbReference>
<sequence>MDCATGRDAASFLVTKHSWKGKYKRIFTIGRDGIGTYNPCSLEQTNYWTYNDVASIKPSRRAGGHAGEFVVNFHCRNRVETLKFSSTYTADIISRVLMRKFLRADLATEANKWAASKHHWSGDVVPVSLVVSSHALLQLEVPSNRILAEYCYKDIVELINVCDVVDTFIVSHSPWRRLHMFSCDKSLELLQRVEKLALENIGVACRISTESFPSSHFKSNRLGANVSKQDLTSLVEFSVEKVSIRHKAPVARLLCMSETCLIERDVISYNVVSLKPLSSIFSLIRCESDPQLFYVECFNDVLSCYKSVERDSILVTLLDAVRTRGNVDVHVKMSPTNMSHRWVPFSHCLDEDGETQQAKFVVSSTSRDSLLDALRRFNANIPYGGMMRTASQEGLFSASKEKLVVNCTMVIADIGTSLSLEDWESVYHALRRLFASKAGFHAFASLSRLREKLGNMIMCALTLNNEAVHHAAIETLCALMQPMHGGFELKQEQQNKSLLLSSKRFLERMVDSLVWHVEHNTGMLVVASLLDFLTYALCAPYSETTLSEQFDELLSLVARHGRTFYKLFQSPSLALVKSAALVIRAVIEEANSDVSCRLQEFALSEGAFLRHLHMSFFTVSNDMRLMTVRQLSRHLIALWTTGNAMATELLHRILPEGLLLYLDSTDEAPLLDDDCLLMSNSTDLRHKNDVEAAEPKETAMMERLNQIQKAVEKQLDSLLQHWFHTHKKELQRKDDRTYPQVLLRKRRQNLRVAENWRMLFYMFGKNHSKSNLIWNAQTRQDLKVALENELQTFERGLETEDGQLVSWNHGDFEVSYQSLEKEICIENHYLRLFVEEQCCADGPSAMTNPRQFLYDVYHRYLSSTSNYVRCLCLRALSVTYERHFNQIGAFNGSKNIVSLLRHCLDLSERDSLLDFIGKLVLLKANVKEIISANGVQLLVELAMLAHLDKRRKPLLFETNVIEYSKDNDRGSSEEWFYRNERDEEVGPIGFCHVKCLFAEGKVDGGSLFRVRGLDEWKRLEDVTQFRWTLVATGTSSMSGTDIAIFVLNLLIKIVQFFPSRDPDNCVIRPASKIRQILTSSQCLPHIVQLFLTFEPNIVAKTAVLLSLLIQDSVVLPRLYLTGVFFFALMYNGSNILEISELLRSVHMKQVFCSTQMSETLPSRSILYSLLPQAAIYYLENYGAEKYSEVFLGEFDNPEIIWNSEMRRYMIERIASHVADFSVRLPSNVQAVYQYCPMVPIVYEHLRNELFCHKYYLRHLTDAVRFPDWPIVEPVALLQSCLMAWQAQMKCKEPLMSVEQACGVLQITFDEWRASRSNCRKAYYRLAQIFHPDKNSSGREQFEKLNYAYELLCSEERRESSGKSDFERVILCMKAQCLIYNRYPTELCQYKYSGYPLLVKTIEMGNAGTNLLNNSGVLLMVATELCFLTVACSAVNVEQLRRENGLQVLHNAFSRYAGITTENTTEEDVATVICLNACRTFAGAAGFTEAENVLASMVTFPSELMHLLRFKHLLNLNCAVAECVIALCVSESLRANLYDAGMHYYFILNMFAYDITLEEGGVACAEATNLQAMQNKLARLSCEALASLAGFKLGCSPNSAAIAAFRKLLTAYVCDLLETNSYSEILKQLNNFCETPRFVWNGTMKSELLDYIAKASELLQKGDKLDDAAFRFSYVEDEFCLDDVYVRIYNQQPKYMLKDTKSFFIELLDYLGKSSAVSGRLEVAAEALLNVLNNSPGLEMQCIGHFNVFLRILDFEEPAEGLCGKVVTILHAVLPNDECLNDFASLPSWYNNLISVAYRHPSLMAAILDVFLVVGNSSSACSDLLEAGCGTFFLKLFCCHETLSVRRNAGQLLAKLQRDPLHGPRWTRFISKFVPPVFTDMLKEALEESINLFDREAETPELIWNKQVRLLVCQSVCEMEQLFLKSLKPGAEKWTLPSDFEIPYQCSLSGELTVGGISLRLFISNPTWNLHAPKKFLIDLLNTLLQDCRVELVDESRLQMLNKALALLLHYHPGLCDAVATYGYVPRIVEALGSGVNTALHSSLLILYQVVRSQLCVNRMTRTECVLHLSSALQSVPEMQHVICRTLSALFEHGASSLVADAIKCRLHVQLLELLASDLPATESPAAVKAEIVKTLNCMVACELFGKQVATVLENSSVWGEFKDQKHDLFISCPSQMKFLPDPPTASNCLT</sequence>
<evidence type="ECO:0000313" key="4">
    <source>
        <dbReference type="WBParaSite" id="TMUE_1000005373.2"/>
    </source>
</evidence>
<reference evidence="2" key="2">
    <citation type="submission" date="2014-03" db="EMBL/GenBank/DDBJ databases">
        <title>The whipworm genome and dual-species transcriptomics of an intimate host-pathogen interaction.</title>
        <authorList>
            <person name="Foth B.J."/>
            <person name="Tsai I.J."/>
            <person name="Reid A.J."/>
            <person name="Bancroft A.J."/>
            <person name="Nichol S."/>
            <person name="Tracey A."/>
            <person name="Holroyd N."/>
            <person name="Cotton J.A."/>
            <person name="Stanley E.J."/>
            <person name="Zarowiecki M."/>
            <person name="Liu J.Z."/>
            <person name="Huckvale T."/>
            <person name="Cooper P.J."/>
            <person name="Grencis R.K."/>
            <person name="Berriman M."/>
        </authorList>
    </citation>
    <scope>NUCLEOTIDE SEQUENCE [LARGE SCALE GENOMIC DNA]</scope>
    <source>
        <strain evidence="2">Edinburgh</strain>
    </source>
</reference>
<evidence type="ECO:0000313" key="2">
    <source>
        <dbReference type="Proteomes" id="UP000046395"/>
    </source>
</evidence>
<accession>A0A5S6QDR9</accession>
<dbReference type="InterPro" id="IPR001623">
    <property type="entry name" value="DnaJ_domain"/>
</dbReference>
<dbReference type="Pfam" id="PF19432">
    <property type="entry name" value="RME-8_N"/>
    <property type="match status" value="1"/>
</dbReference>
<dbReference type="SMART" id="SM00271">
    <property type="entry name" value="DnaJ"/>
    <property type="match status" value="1"/>
</dbReference>
<feature type="domain" description="J" evidence="1">
    <location>
        <begin position="1299"/>
        <end position="1369"/>
    </location>
</feature>